<accession>A0ABP9JX92</accession>
<proteinExistence type="predicted"/>
<organism evidence="1 2">
    <name type="scientific">Streptomyces similanensis</name>
    <dbReference type="NCBI Taxonomy" id="1274988"/>
    <lineage>
        <taxon>Bacteria</taxon>
        <taxon>Bacillati</taxon>
        <taxon>Actinomycetota</taxon>
        <taxon>Actinomycetes</taxon>
        <taxon>Kitasatosporales</taxon>
        <taxon>Streptomycetaceae</taxon>
        <taxon>Streptomyces</taxon>
    </lineage>
</organism>
<evidence type="ECO:0000313" key="1">
    <source>
        <dbReference type="EMBL" id="GAA5046373.1"/>
    </source>
</evidence>
<evidence type="ECO:0000313" key="2">
    <source>
        <dbReference type="Proteomes" id="UP001500124"/>
    </source>
</evidence>
<dbReference type="EMBL" id="BAABKC010000013">
    <property type="protein sequence ID" value="GAA5046373.1"/>
    <property type="molecule type" value="Genomic_DNA"/>
</dbReference>
<dbReference type="Proteomes" id="UP001500124">
    <property type="component" value="Unassembled WGS sequence"/>
</dbReference>
<reference evidence="2" key="1">
    <citation type="journal article" date="2019" name="Int. J. Syst. Evol. Microbiol.">
        <title>The Global Catalogue of Microorganisms (GCM) 10K type strain sequencing project: providing services to taxonomists for standard genome sequencing and annotation.</title>
        <authorList>
            <consortium name="The Broad Institute Genomics Platform"/>
            <consortium name="The Broad Institute Genome Sequencing Center for Infectious Disease"/>
            <person name="Wu L."/>
            <person name="Ma J."/>
        </authorList>
    </citation>
    <scope>NUCLEOTIDE SEQUENCE [LARGE SCALE GENOMIC DNA]</scope>
    <source>
        <strain evidence="2">JCM 18410</strain>
    </source>
</reference>
<sequence>MPAFQPVKEAPGADDFWSVGEVDLLEDVRTTAAEPAPVTDADVVVKPAEVDLAGLAVVA</sequence>
<comment type="caution">
    <text evidence="1">The sequence shown here is derived from an EMBL/GenBank/DDBJ whole genome shotgun (WGS) entry which is preliminary data.</text>
</comment>
<protein>
    <submittedName>
        <fullName evidence="1">Uncharacterized protein</fullName>
    </submittedName>
</protein>
<keyword evidence="2" id="KW-1185">Reference proteome</keyword>
<gene>
    <name evidence="1" type="ORF">GCM10023336_10810</name>
</gene>
<name>A0ABP9JX92_9ACTN</name>